<proteinExistence type="predicted"/>
<reference evidence="1" key="1">
    <citation type="journal article" date="2013" name="Nature">
        <title>The genomes of four tapeworm species reveal adaptations to parasitism.</title>
        <authorList>
            <person name="Tsai I.J."/>
            <person name="Zarowiecki M."/>
            <person name="Holroyd N."/>
            <person name="Garciarrubio A."/>
            <person name="Sanchez-Flores A."/>
            <person name="Brooks K.L."/>
            <person name="Tracey A."/>
            <person name="Bobes R.J."/>
            <person name="Fragoso G."/>
            <person name="Sciutto E."/>
            <person name="Aslett M."/>
            <person name="Beasley H."/>
            <person name="Bennett H.M."/>
            <person name="Cai J."/>
            <person name="Camicia F."/>
            <person name="Clark R."/>
            <person name="Cucher M."/>
            <person name="De Silva N."/>
            <person name="Day T.A."/>
            <person name="Deplazes P."/>
            <person name="Estrada K."/>
            <person name="Fernandez C."/>
            <person name="Holland P.W."/>
            <person name="Hou J."/>
            <person name="Hu S."/>
            <person name="Huckvale T."/>
            <person name="Hung S.S."/>
            <person name="Kamenetzky L."/>
            <person name="Keane J.A."/>
            <person name="Kiss F."/>
            <person name="Koziol U."/>
            <person name="Lambert O."/>
            <person name="Liu K."/>
            <person name="Luo X."/>
            <person name="Luo Y."/>
            <person name="Macchiaroli N."/>
            <person name="Nichol S."/>
            <person name="Paps J."/>
            <person name="Parkinson J."/>
            <person name="Pouchkina-Stantcheva N."/>
            <person name="Riddiford N."/>
            <person name="Rosenzvit M."/>
            <person name="Salinas G."/>
            <person name="Wasmuth J.D."/>
            <person name="Zamanian M."/>
            <person name="Zheng Y."/>
            <person name="Cai X."/>
            <person name="Soberon X."/>
            <person name="Olson P.D."/>
            <person name="Laclette J.P."/>
            <person name="Brehm K."/>
            <person name="Berriman M."/>
            <person name="Garciarrubio A."/>
            <person name="Bobes R.J."/>
            <person name="Fragoso G."/>
            <person name="Sanchez-Flores A."/>
            <person name="Estrada K."/>
            <person name="Cevallos M.A."/>
            <person name="Morett E."/>
            <person name="Gonzalez V."/>
            <person name="Portillo T."/>
            <person name="Ochoa-Leyva A."/>
            <person name="Jose M.V."/>
            <person name="Sciutto E."/>
            <person name="Landa A."/>
            <person name="Jimenez L."/>
            <person name="Valdes V."/>
            <person name="Carrero J.C."/>
            <person name="Larralde C."/>
            <person name="Morales-Montor J."/>
            <person name="Limon-Lason J."/>
            <person name="Soberon X."/>
            <person name="Laclette J.P."/>
        </authorList>
    </citation>
    <scope>NUCLEOTIDE SEQUENCE [LARGE SCALE GENOMIC DNA]</scope>
</reference>
<evidence type="ECO:0000313" key="2">
    <source>
        <dbReference type="Proteomes" id="UP000017246"/>
    </source>
</evidence>
<dbReference type="Proteomes" id="UP000017246">
    <property type="component" value="Unassembled WGS sequence"/>
</dbReference>
<protein>
    <submittedName>
        <fullName evidence="1">Expressed protein</fullName>
    </submittedName>
</protein>
<name>A0A068YFN8_ECHMU</name>
<reference evidence="1" key="2">
    <citation type="submission" date="2015-11" db="EMBL/GenBank/DDBJ databases">
        <authorList>
            <person name="Zhang Y."/>
            <person name="Guo Z."/>
        </authorList>
    </citation>
    <scope>NUCLEOTIDE SEQUENCE</scope>
</reference>
<dbReference type="AlphaFoldDB" id="A0A068YFN8"/>
<keyword evidence="2" id="KW-1185">Reference proteome</keyword>
<dbReference type="EMBL" id="LN902841">
    <property type="protein sequence ID" value="CDS41013.1"/>
    <property type="molecule type" value="Genomic_DNA"/>
</dbReference>
<gene>
    <name evidence="1" type="ORF">EmuJ_000862500</name>
</gene>
<organism evidence="1 2">
    <name type="scientific">Echinococcus multilocularis</name>
    <name type="common">Fox tapeworm</name>
    <dbReference type="NCBI Taxonomy" id="6211"/>
    <lineage>
        <taxon>Eukaryota</taxon>
        <taxon>Metazoa</taxon>
        <taxon>Spiralia</taxon>
        <taxon>Lophotrochozoa</taxon>
        <taxon>Platyhelminthes</taxon>
        <taxon>Cestoda</taxon>
        <taxon>Eucestoda</taxon>
        <taxon>Cyclophyllidea</taxon>
        <taxon>Taeniidae</taxon>
        <taxon>Echinococcus</taxon>
    </lineage>
</organism>
<accession>A0A068YFN8</accession>
<dbReference type="OrthoDB" id="10504498at2759"/>
<evidence type="ECO:0000313" key="1">
    <source>
        <dbReference type="EMBL" id="CDS41013.1"/>
    </source>
</evidence>
<sequence>MLAFGHIVGRPGYTNLQAAVEMSHHLACIDGIMV</sequence>